<comment type="caution">
    <text evidence="2">The sequence shown here is derived from an EMBL/GenBank/DDBJ whole genome shotgun (WGS) entry which is preliminary data.</text>
</comment>
<name>A0A8X6QEW3_NEPPI</name>
<dbReference type="EMBL" id="BMAW01079373">
    <property type="protein sequence ID" value="GFU15068.1"/>
    <property type="molecule type" value="Genomic_DNA"/>
</dbReference>
<feature type="region of interest" description="Disordered" evidence="1">
    <location>
        <begin position="1"/>
        <end position="38"/>
    </location>
</feature>
<evidence type="ECO:0000256" key="1">
    <source>
        <dbReference type="SAM" id="MobiDB-lite"/>
    </source>
</evidence>
<keyword evidence="3" id="KW-1185">Reference proteome</keyword>
<reference evidence="2" key="1">
    <citation type="submission" date="2020-08" db="EMBL/GenBank/DDBJ databases">
        <title>Multicomponent nature underlies the extraordinary mechanical properties of spider dragline silk.</title>
        <authorList>
            <person name="Kono N."/>
            <person name="Nakamura H."/>
            <person name="Mori M."/>
            <person name="Yoshida Y."/>
            <person name="Ohtoshi R."/>
            <person name="Malay A.D."/>
            <person name="Moran D.A.P."/>
            <person name="Tomita M."/>
            <person name="Numata K."/>
            <person name="Arakawa K."/>
        </authorList>
    </citation>
    <scope>NUCLEOTIDE SEQUENCE</scope>
</reference>
<sequence length="79" mass="9128">MLNQRIPPTPTKSQSSTLRPVLPSPLPSQAKPKLETQPNSLFGIVQKCSRKTKRPITPPIHRIECKLHLLRIYNHRREK</sequence>
<evidence type="ECO:0000313" key="3">
    <source>
        <dbReference type="Proteomes" id="UP000887013"/>
    </source>
</evidence>
<organism evidence="2 3">
    <name type="scientific">Nephila pilipes</name>
    <name type="common">Giant wood spider</name>
    <name type="synonym">Nephila maculata</name>
    <dbReference type="NCBI Taxonomy" id="299642"/>
    <lineage>
        <taxon>Eukaryota</taxon>
        <taxon>Metazoa</taxon>
        <taxon>Ecdysozoa</taxon>
        <taxon>Arthropoda</taxon>
        <taxon>Chelicerata</taxon>
        <taxon>Arachnida</taxon>
        <taxon>Araneae</taxon>
        <taxon>Araneomorphae</taxon>
        <taxon>Entelegynae</taxon>
        <taxon>Araneoidea</taxon>
        <taxon>Nephilidae</taxon>
        <taxon>Nephila</taxon>
    </lineage>
</organism>
<accession>A0A8X6QEW3</accession>
<protein>
    <submittedName>
        <fullName evidence="2">Uncharacterized protein</fullName>
    </submittedName>
</protein>
<gene>
    <name evidence="2" type="ORF">NPIL_74501</name>
</gene>
<dbReference type="AlphaFoldDB" id="A0A8X6QEW3"/>
<evidence type="ECO:0000313" key="2">
    <source>
        <dbReference type="EMBL" id="GFU15068.1"/>
    </source>
</evidence>
<proteinExistence type="predicted"/>
<dbReference type="Proteomes" id="UP000887013">
    <property type="component" value="Unassembled WGS sequence"/>
</dbReference>